<feature type="transmembrane region" description="Helical" evidence="1">
    <location>
        <begin position="112"/>
        <end position="133"/>
    </location>
</feature>
<feature type="transmembrane region" description="Helical" evidence="1">
    <location>
        <begin position="39"/>
        <end position="59"/>
    </location>
</feature>
<proteinExistence type="predicted"/>
<protein>
    <submittedName>
        <fullName evidence="2">Uncharacterized protein</fullName>
    </submittedName>
</protein>
<gene>
    <name evidence="2" type="ORF">CBRE1094_LOCUS32924</name>
</gene>
<evidence type="ECO:0000256" key="1">
    <source>
        <dbReference type="SAM" id="Phobius"/>
    </source>
</evidence>
<organism evidence="2">
    <name type="scientific">Haptolina brevifila</name>
    <dbReference type="NCBI Taxonomy" id="156173"/>
    <lineage>
        <taxon>Eukaryota</taxon>
        <taxon>Haptista</taxon>
        <taxon>Haptophyta</taxon>
        <taxon>Prymnesiophyceae</taxon>
        <taxon>Prymnesiales</taxon>
        <taxon>Prymnesiaceae</taxon>
        <taxon>Haptolina</taxon>
    </lineage>
</organism>
<keyword evidence="1" id="KW-1133">Transmembrane helix</keyword>
<name>A0A7S2N1J8_9EUKA</name>
<reference evidence="2" key="1">
    <citation type="submission" date="2021-01" db="EMBL/GenBank/DDBJ databases">
        <authorList>
            <person name="Corre E."/>
            <person name="Pelletier E."/>
            <person name="Niang G."/>
            <person name="Scheremetjew M."/>
            <person name="Finn R."/>
            <person name="Kale V."/>
            <person name="Holt S."/>
            <person name="Cochrane G."/>
            <person name="Meng A."/>
            <person name="Brown T."/>
            <person name="Cohen L."/>
        </authorList>
    </citation>
    <scope>NUCLEOTIDE SEQUENCE</scope>
    <source>
        <strain evidence="2">UTEX LB 985</strain>
    </source>
</reference>
<dbReference type="AlphaFoldDB" id="A0A7S2N1J8"/>
<feature type="transmembrane region" description="Helical" evidence="1">
    <location>
        <begin position="12"/>
        <end position="33"/>
    </location>
</feature>
<keyword evidence="1" id="KW-0812">Transmembrane</keyword>
<evidence type="ECO:0000313" key="2">
    <source>
        <dbReference type="EMBL" id="CAD9515293.1"/>
    </source>
</evidence>
<keyword evidence="1" id="KW-0472">Membrane</keyword>
<dbReference type="InterPro" id="IPR036259">
    <property type="entry name" value="MFS_trans_sf"/>
</dbReference>
<sequence length="153" mass="16763">MSSMALAQQAELVGIRRLAVCSSVLFPLGLFFIPSCALQHNSLIAFVGSYVCLGGFGFYCSYHQMPPFLAMRWFPDRKGLALSAFFISFGSGALVSHLVVTRTLPHIYLSSSSSHLFLSSASPLFLFSPISFAHAPRPLSRSRPLPSARFHPH</sequence>
<dbReference type="EMBL" id="HBGU01060617">
    <property type="protein sequence ID" value="CAD9515293.1"/>
    <property type="molecule type" value="Transcribed_RNA"/>
</dbReference>
<accession>A0A7S2N1J8</accession>
<feature type="transmembrane region" description="Helical" evidence="1">
    <location>
        <begin position="80"/>
        <end position="100"/>
    </location>
</feature>
<dbReference type="SUPFAM" id="SSF103473">
    <property type="entry name" value="MFS general substrate transporter"/>
    <property type="match status" value="1"/>
</dbReference>